<feature type="domain" description="HTH lysR-type" evidence="5">
    <location>
        <begin position="4"/>
        <end position="61"/>
    </location>
</feature>
<dbReference type="InterPro" id="IPR036388">
    <property type="entry name" value="WH-like_DNA-bd_sf"/>
</dbReference>
<keyword evidence="3" id="KW-0238">DNA-binding</keyword>
<name>A0A378TQZ5_MORLA</name>
<evidence type="ECO:0000313" key="6">
    <source>
        <dbReference type="EMBL" id="STZ63265.1"/>
    </source>
</evidence>
<dbReference type="GO" id="GO:0032993">
    <property type="term" value="C:protein-DNA complex"/>
    <property type="evidence" value="ECO:0007669"/>
    <property type="project" value="TreeGrafter"/>
</dbReference>
<dbReference type="PRINTS" id="PR00039">
    <property type="entry name" value="HTHLYSR"/>
</dbReference>
<dbReference type="Pfam" id="PF00126">
    <property type="entry name" value="HTH_1"/>
    <property type="match status" value="1"/>
</dbReference>
<accession>A0A378TQZ5</accession>
<organism evidence="6 7">
    <name type="scientific">Moraxella lacunata</name>
    <dbReference type="NCBI Taxonomy" id="477"/>
    <lineage>
        <taxon>Bacteria</taxon>
        <taxon>Pseudomonadati</taxon>
        <taxon>Pseudomonadota</taxon>
        <taxon>Gammaproteobacteria</taxon>
        <taxon>Moraxellales</taxon>
        <taxon>Moraxellaceae</taxon>
        <taxon>Moraxella</taxon>
    </lineage>
</organism>
<dbReference type="InterPro" id="IPR036390">
    <property type="entry name" value="WH_DNA-bd_sf"/>
</dbReference>
<evidence type="ECO:0000259" key="5">
    <source>
        <dbReference type="PROSITE" id="PS50931"/>
    </source>
</evidence>
<evidence type="ECO:0000256" key="1">
    <source>
        <dbReference type="ARBA" id="ARBA00009437"/>
    </source>
</evidence>
<comment type="similarity">
    <text evidence="1">Belongs to the LysR transcriptional regulatory family.</text>
</comment>
<dbReference type="PANTHER" id="PTHR30346">
    <property type="entry name" value="TRANSCRIPTIONAL DUAL REGULATOR HCAR-RELATED"/>
    <property type="match status" value="1"/>
</dbReference>
<gene>
    <name evidence="6" type="primary">benM</name>
    <name evidence="6" type="ORF">NCTC10359_01689</name>
</gene>
<proteinExistence type="inferred from homology"/>
<dbReference type="InterPro" id="IPR005119">
    <property type="entry name" value="LysR_subst-bd"/>
</dbReference>
<dbReference type="PROSITE" id="PS50931">
    <property type="entry name" value="HTH_LYSR"/>
    <property type="match status" value="1"/>
</dbReference>
<evidence type="ECO:0000256" key="2">
    <source>
        <dbReference type="ARBA" id="ARBA00023015"/>
    </source>
</evidence>
<dbReference type="Pfam" id="PF03466">
    <property type="entry name" value="LysR_substrate"/>
    <property type="match status" value="1"/>
</dbReference>
<dbReference type="Gene3D" id="1.10.10.10">
    <property type="entry name" value="Winged helix-like DNA-binding domain superfamily/Winged helix DNA-binding domain"/>
    <property type="match status" value="1"/>
</dbReference>
<evidence type="ECO:0000313" key="7">
    <source>
        <dbReference type="Proteomes" id="UP000254437"/>
    </source>
</evidence>
<keyword evidence="2" id="KW-0805">Transcription regulation</keyword>
<dbReference type="GO" id="GO:0003700">
    <property type="term" value="F:DNA-binding transcription factor activity"/>
    <property type="evidence" value="ECO:0007669"/>
    <property type="project" value="InterPro"/>
</dbReference>
<dbReference type="FunFam" id="1.10.10.10:FF:000001">
    <property type="entry name" value="LysR family transcriptional regulator"/>
    <property type="match status" value="1"/>
</dbReference>
<dbReference type="STRING" id="477.A9309_06860"/>
<dbReference type="SUPFAM" id="SSF53850">
    <property type="entry name" value="Periplasmic binding protein-like II"/>
    <property type="match status" value="1"/>
</dbReference>
<dbReference type="SUPFAM" id="SSF46785">
    <property type="entry name" value="Winged helix' DNA-binding domain"/>
    <property type="match status" value="1"/>
</dbReference>
<keyword evidence="4" id="KW-0804">Transcription</keyword>
<dbReference type="Proteomes" id="UP000254437">
    <property type="component" value="Unassembled WGS sequence"/>
</dbReference>
<dbReference type="Gene3D" id="3.40.190.10">
    <property type="entry name" value="Periplasmic binding protein-like II"/>
    <property type="match status" value="2"/>
</dbReference>
<sequence length="302" mass="33717">MIDVSVSQLNAFIHLAKTGSMSQSAQALGISQPTLSRHIASLENILGQVLIDRTHRPMRLTEAGEFFFEHLQKSVGELNELILLTQKFGKTAHSLTIGFVASVLYGRLPEIVGQLKQHLPNLDIRLIEISSNEQMHALKTGQIDVGFGRFLYQDHFVHQRFLRQEKLVVAMPHTHLLADMEVPISLSQLVGEPIILYHRTPMTLAPNHTQDPILHLFHQRHLYPKNTPKARDIQIALGLVSAGEGITFVPESLTAVRSHQIAYLPLADHAVSPIYLNTLATAQHPHMSALLNAIHAVYDDKL</sequence>
<dbReference type="EMBL" id="UGQU01000002">
    <property type="protein sequence ID" value="STZ63265.1"/>
    <property type="molecule type" value="Genomic_DNA"/>
</dbReference>
<dbReference type="InterPro" id="IPR000847">
    <property type="entry name" value="LysR_HTH_N"/>
</dbReference>
<dbReference type="PANTHER" id="PTHR30346:SF17">
    <property type="entry name" value="LYSR FAMILY TRANSCRIPTIONAL REGULATOR"/>
    <property type="match status" value="1"/>
</dbReference>
<dbReference type="AlphaFoldDB" id="A0A378TQZ5"/>
<dbReference type="GO" id="GO:0003677">
    <property type="term" value="F:DNA binding"/>
    <property type="evidence" value="ECO:0007669"/>
    <property type="project" value="UniProtKB-KW"/>
</dbReference>
<evidence type="ECO:0000256" key="4">
    <source>
        <dbReference type="ARBA" id="ARBA00023163"/>
    </source>
</evidence>
<reference evidence="6 7" key="1">
    <citation type="submission" date="2018-06" db="EMBL/GenBank/DDBJ databases">
        <authorList>
            <consortium name="Pathogen Informatics"/>
            <person name="Doyle S."/>
        </authorList>
    </citation>
    <scope>NUCLEOTIDE SEQUENCE [LARGE SCALE GENOMIC DNA]</scope>
    <source>
        <strain evidence="6 7">NCTC10359</strain>
    </source>
</reference>
<protein>
    <submittedName>
        <fullName evidence="6">Ben and cat operon transcriptional regulator</fullName>
    </submittedName>
</protein>
<evidence type="ECO:0000256" key="3">
    <source>
        <dbReference type="ARBA" id="ARBA00023125"/>
    </source>
</evidence>